<reference evidence="4 5" key="1">
    <citation type="submission" date="2020-08" db="EMBL/GenBank/DDBJ databases">
        <title>Aphidius gifuensis genome sequencing and assembly.</title>
        <authorList>
            <person name="Du Z."/>
        </authorList>
    </citation>
    <scope>NUCLEOTIDE SEQUENCE [LARGE SCALE GENOMIC DNA]</scope>
    <source>
        <strain evidence="4">YNYX2018</strain>
        <tissue evidence="4">Adults</tissue>
    </source>
</reference>
<dbReference type="SUPFAM" id="SSF47095">
    <property type="entry name" value="HMG-box"/>
    <property type="match status" value="1"/>
</dbReference>
<comment type="caution">
    <text evidence="4">The sequence shown here is derived from an EMBL/GenBank/DDBJ whole genome shotgun (WGS) entry which is preliminary data.</text>
</comment>
<evidence type="ECO:0000313" key="4">
    <source>
        <dbReference type="EMBL" id="KAF7995632.1"/>
    </source>
</evidence>
<name>A0A834Y2N8_APHGI</name>
<dbReference type="AlphaFoldDB" id="A0A834Y2N8"/>
<dbReference type="Gene3D" id="1.10.30.10">
    <property type="entry name" value="High mobility group box domain"/>
    <property type="match status" value="1"/>
</dbReference>
<sequence length="133" mass="15912">MGIRSSAPVKSNNLRERLKNNHHHYHHHHDHNDPLTSTDGQIPSSSPPLRKYKYENKKLTTNPFLIFYLRLKSKKPRQHVTVIAKIAGKLWTKMTPEQRKKYIDIAEAEKKRREEKKRKKKRKKHYISNSLKK</sequence>
<keyword evidence="1" id="KW-0539">Nucleus</keyword>
<evidence type="ECO:0000259" key="3">
    <source>
        <dbReference type="PROSITE" id="PS50118"/>
    </source>
</evidence>
<evidence type="ECO:0000313" key="5">
    <source>
        <dbReference type="Proteomes" id="UP000639338"/>
    </source>
</evidence>
<dbReference type="CDD" id="cd00084">
    <property type="entry name" value="HMG-box_SF"/>
    <property type="match status" value="1"/>
</dbReference>
<feature type="DNA-binding region" description="HMG box" evidence="1">
    <location>
        <begin position="57"/>
        <end position="121"/>
    </location>
</feature>
<evidence type="ECO:0000256" key="1">
    <source>
        <dbReference type="PROSITE-ProRule" id="PRU00267"/>
    </source>
</evidence>
<dbReference type="GO" id="GO:0005634">
    <property type="term" value="C:nucleus"/>
    <property type="evidence" value="ECO:0007669"/>
    <property type="project" value="UniProtKB-UniRule"/>
</dbReference>
<feature type="compositionally biased region" description="Polar residues" evidence="2">
    <location>
        <begin position="34"/>
        <end position="44"/>
    </location>
</feature>
<organism evidence="4 5">
    <name type="scientific">Aphidius gifuensis</name>
    <name type="common">Parasitoid wasp</name>
    <dbReference type="NCBI Taxonomy" id="684658"/>
    <lineage>
        <taxon>Eukaryota</taxon>
        <taxon>Metazoa</taxon>
        <taxon>Ecdysozoa</taxon>
        <taxon>Arthropoda</taxon>
        <taxon>Hexapoda</taxon>
        <taxon>Insecta</taxon>
        <taxon>Pterygota</taxon>
        <taxon>Neoptera</taxon>
        <taxon>Endopterygota</taxon>
        <taxon>Hymenoptera</taxon>
        <taxon>Apocrita</taxon>
        <taxon>Ichneumonoidea</taxon>
        <taxon>Braconidae</taxon>
        <taxon>Aphidiinae</taxon>
        <taxon>Aphidius</taxon>
    </lineage>
</organism>
<keyword evidence="5" id="KW-1185">Reference proteome</keyword>
<dbReference type="EMBL" id="JACMRX010000002">
    <property type="protein sequence ID" value="KAF7995632.1"/>
    <property type="molecule type" value="Genomic_DNA"/>
</dbReference>
<evidence type="ECO:0000256" key="2">
    <source>
        <dbReference type="SAM" id="MobiDB-lite"/>
    </source>
</evidence>
<dbReference type="InterPro" id="IPR009071">
    <property type="entry name" value="HMG_box_dom"/>
</dbReference>
<proteinExistence type="predicted"/>
<gene>
    <name evidence="4" type="ORF">HCN44_006739</name>
</gene>
<dbReference type="PROSITE" id="PS50118">
    <property type="entry name" value="HMG_BOX_2"/>
    <property type="match status" value="1"/>
</dbReference>
<feature type="compositionally biased region" description="Basic residues" evidence="2">
    <location>
        <begin position="113"/>
        <end position="133"/>
    </location>
</feature>
<accession>A0A834Y2N8</accession>
<feature type="domain" description="HMG box" evidence="3">
    <location>
        <begin position="57"/>
        <end position="121"/>
    </location>
</feature>
<feature type="region of interest" description="Disordered" evidence="2">
    <location>
        <begin position="111"/>
        <end position="133"/>
    </location>
</feature>
<keyword evidence="1" id="KW-0238">DNA-binding</keyword>
<protein>
    <recommendedName>
        <fullName evidence="3">HMG box domain-containing protein</fullName>
    </recommendedName>
</protein>
<feature type="region of interest" description="Disordered" evidence="2">
    <location>
        <begin position="23"/>
        <end position="53"/>
    </location>
</feature>
<dbReference type="SMART" id="SM00398">
    <property type="entry name" value="HMG"/>
    <property type="match status" value="1"/>
</dbReference>
<dbReference type="OrthoDB" id="7675944at2759"/>
<dbReference type="InterPro" id="IPR036910">
    <property type="entry name" value="HMG_box_dom_sf"/>
</dbReference>
<dbReference type="Pfam" id="PF00505">
    <property type="entry name" value="HMG_box"/>
    <property type="match status" value="1"/>
</dbReference>
<dbReference type="GO" id="GO:0003677">
    <property type="term" value="F:DNA binding"/>
    <property type="evidence" value="ECO:0007669"/>
    <property type="project" value="UniProtKB-UniRule"/>
</dbReference>
<dbReference type="Proteomes" id="UP000639338">
    <property type="component" value="Unassembled WGS sequence"/>
</dbReference>